<keyword evidence="1" id="KW-0472">Membrane</keyword>
<dbReference type="Gramene" id="mRNA:HanXRQr2_Chr14g0632261">
    <property type="protein sequence ID" value="CDS:HanXRQr2_Chr14g0632261.1"/>
    <property type="gene ID" value="HanXRQr2_Chr14g0632261"/>
</dbReference>
<gene>
    <name evidence="5" type="ORF">HannXRQ_Chr14g0432151</name>
    <name evidence="4" type="ORF">HanXRQr2_Chr14g0632261</name>
</gene>
<keyword evidence="1" id="KW-0812">Transmembrane</keyword>
<evidence type="ECO:0000313" key="6">
    <source>
        <dbReference type="Proteomes" id="UP000215914"/>
    </source>
</evidence>
<dbReference type="Pfam" id="PF13962">
    <property type="entry name" value="PGG"/>
    <property type="match status" value="1"/>
</dbReference>
<dbReference type="InParanoid" id="A0A251SF99"/>
<evidence type="ECO:0000313" key="4">
    <source>
        <dbReference type="EMBL" id="KAF5768086.1"/>
    </source>
</evidence>
<feature type="chain" id="PRO_5041059669" evidence="2">
    <location>
        <begin position="16"/>
        <end position="100"/>
    </location>
</feature>
<dbReference type="PANTHER" id="PTHR24177">
    <property type="entry name" value="CASKIN"/>
    <property type="match status" value="1"/>
</dbReference>
<dbReference type="STRING" id="4232.A0A251SF99"/>
<dbReference type="InterPro" id="IPR026961">
    <property type="entry name" value="PGG_dom"/>
</dbReference>
<evidence type="ECO:0000256" key="1">
    <source>
        <dbReference type="SAM" id="Phobius"/>
    </source>
</evidence>
<dbReference type="OMA" id="ICLHESS"/>
<protein>
    <submittedName>
        <fullName evidence="4 5">PGG domain-containing protein</fullName>
    </submittedName>
</protein>
<proteinExistence type="predicted"/>
<feature type="signal peptide" evidence="2">
    <location>
        <begin position="1"/>
        <end position="15"/>
    </location>
</feature>
<reference evidence="4" key="3">
    <citation type="submission" date="2020-06" db="EMBL/GenBank/DDBJ databases">
        <title>Helianthus annuus Genome sequencing and assembly Release 2.</title>
        <authorList>
            <person name="Gouzy J."/>
            <person name="Langlade N."/>
            <person name="Munos S."/>
        </authorList>
    </citation>
    <scope>NUCLEOTIDE SEQUENCE</scope>
    <source>
        <tissue evidence="4">Leaves</tissue>
    </source>
</reference>
<evidence type="ECO:0000259" key="3">
    <source>
        <dbReference type="Pfam" id="PF13962"/>
    </source>
</evidence>
<evidence type="ECO:0000313" key="5">
    <source>
        <dbReference type="EMBL" id="OTF97212.1"/>
    </source>
</evidence>
<feature type="transmembrane region" description="Helical" evidence="1">
    <location>
        <begin position="36"/>
        <end position="59"/>
    </location>
</feature>
<keyword evidence="6" id="KW-1185">Reference proteome</keyword>
<dbReference type="EMBL" id="CM007903">
    <property type="protein sequence ID" value="OTF97212.1"/>
    <property type="molecule type" value="Genomic_DNA"/>
</dbReference>
<dbReference type="Proteomes" id="UP000215914">
    <property type="component" value="Chromosome 14"/>
</dbReference>
<dbReference type="AlphaFoldDB" id="A0A251SF99"/>
<organism evidence="5 6">
    <name type="scientific">Helianthus annuus</name>
    <name type="common">Common sunflower</name>
    <dbReference type="NCBI Taxonomy" id="4232"/>
    <lineage>
        <taxon>Eukaryota</taxon>
        <taxon>Viridiplantae</taxon>
        <taxon>Streptophyta</taxon>
        <taxon>Embryophyta</taxon>
        <taxon>Tracheophyta</taxon>
        <taxon>Spermatophyta</taxon>
        <taxon>Magnoliopsida</taxon>
        <taxon>eudicotyledons</taxon>
        <taxon>Gunneridae</taxon>
        <taxon>Pentapetalae</taxon>
        <taxon>asterids</taxon>
        <taxon>campanulids</taxon>
        <taxon>Asterales</taxon>
        <taxon>Asteraceae</taxon>
        <taxon>Asteroideae</taxon>
        <taxon>Heliantheae alliance</taxon>
        <taxon>Heliantheae</taxon>
        <taxon>Helianthus</taxon>
    </lineage>
</organism>
<dbReference type="EMBL" id="MNCJ02000329">
    <property type="protein sequence ID" value="KAF5768086.1"/>
    <property type="molecule type" value="Genomic_DNA"/>
</dbReference>
<reference evidence="5" key="2">
    <citation type="submission" date="2017-02" db="EMBL/GenBank/DDBJ databases">
        <title>Sunflower complete genome.</title>
        <authorList>
            <person name="Langlade N."/>
            <person name="Munos S."/>
        </authorList>
    </citation>
    <scope>NUCLEOTIDE SEQUENCE [LARGE SCALE GENOMIC DNA]</scope>
    <source>
        <tissue evidence="5">Leaves</tissue>
    </source>
</reference>
<feature type="transmembrane region" description="Helical" evidence="1">
    <location>
        <begin position="79"/>
        <end position="99"/>
    </location>
</feature>
<accession>A0A251SF99</accession>
<reference evidence="4 6" key="1">
    <citation type="journal article" date="2017" name="Nature">
        <title>The sunflower genome provides insights into oil metabolism, flowering and Asterid evolution.</title>
        <authorList>
            <person name="Badouin H."/>
            <person name="Gouzy J."/>
            <person name="Grassa C.J."/>
            <person name="Murat F."/>
            <person name="Staton S.E."/>
            <person name="Cottret L."/>
            <person name="Lelandais-Briere C."/>
            <person name="Owens G.L."/>
            <person name="Carrere S."/>
            <person name="Mayjonade B."/>
            <person name="Legrand L."/>
            <person name="Gill N."/>
            <person name="Kane N.C."/>
            <person name="Bowers J.E."/>
            <person name="Hubner S."/>
            <person name="Bellec A."/>
            <person name="Berard A."/>
            <person name="Berges H."/>
            <person name="Blanchet N."/>
            <person name="Boniface M.C."/>
            <person name="Brunel D."/>
            <person name="Catrice O."/>
            <person name="Chaidir N."/>
            <person name="Claudel C."/>
            <person name="Donnadieu C."/>
            <person name="Faraut T."/>
            <person name="Fievet G."/>
            <person name="Helmstetter N."/>
            <person name="King M."/>
            <person name="Knapp S.J."/>
            <person name="Lai Z."/>
            <person name="Le Paslier M.C."/>
            <person name="Lippi Y."/>
            <person name="Lorenzon L."/>
            <person name="Mandel J.R."/>
            <person name="Marage G."/>
            <person name="Marchand G."/>
            <person name="Marquand E."/>
            <person name="Bret-Mestries E."/>
            <person name="Morien E."/>
            <person name="Nambeesan S."/>
            <person name="Nguyen T."/>
            <person name="Pegot-Espagnet P."/>
            <person name="Pouilly N."/>
            <person name="Raftis F."/>
            <person name="Sallet E."/>
            <person name="Schiex T."/>
            <person name="Thomas J."/>
            <person name="Vandecasteele C."/>
            <person name="Vares D."/>
            <person name="Vear F."/>
            <person name="Vautrin S."/>
            <person name="Crespi M."/>
            <person name="Mangin B."/>
            <person name="Burke J.M."/>
            <person name="Salse J."/>
            <person name="Munos S."/>
            <person name="Vincourt P."/>
            <person name="Rieseberg L.H."/>
            <person name="Langlade N.B."/>
        </authorList>
    </citation>
    <scope>NUCLEOTIDE SEQUENCE [LARGE SCALE GENOMIC DNA]</scope>
    <source>
        <strain evidence="6">cv. SF193</strain>
        <tissue evidence="4">Leaves</tissue>
    </source>
</reference>
<keyword evidence="1" id="KW-1133">Transmembrane helix</keyword>
<keyword evidence="2" id="KW-0732">Signal</keyword>
<sequence length="100" mass="10800">MVVAALIATIVFAAAFPVPGGYDQNNGIPIFDQKPIFVVFVVADAMSLFLSSASILTFLSILTSHFAVRNFVESLPRKLMLSLLTLFLSIATMVITFSIS</sequence>
<evidence type="ECO:0000256" key="2">
    <source>
        <dbReference type="SAM" id="SignalP"/>
    </source>
</evidence>
<name>A0A251SF99_HELAN</name>
<feature type="domain" description="PGG" evidence="3">
    <location>
        <begin position="1"/>
        <end position="99"/>
    </location>
</feature>
<dbReference type="PANTHER" id="PTHR24177:SF472">
    <property type="entry name" value="PGG DOMAIN-CONTAINING PROTEIN"/>
    <property type="match status" value="1"/>
</dbReference>